<dbReference type="InterPro" id="IPR001763">
    <property type="entry name" value="Rhodanese-like_dom"/>
</dbReference>
<dbReference type="Gene3D" id="3.40.250.10">
    <property type="entry name" value="Rhodanese-like domain"/>
    <property type="match status" value="1"/>
</dbReference>
<dbReference type="OrthoDB" id="1450994at2"/>
<dbReference type="PANTHER" id="PTHR43031">
    <property type="entry name" value="FAD-DEPENDENT OXIDOREDUCTASE"/>
    <property type="match status" value="1"/>
</dbReference>
<dbReference type="SUPFAM" id="SSF52821">
    <property type="entry name" value="Rhodanese/Cell cycle control phosphatase"/>
    <property type="match status" value="1"/>
</dbReference>
<dbReference type="Proteomes" id="UP000004394">
    <property type="component" value="Unassembled WGS sequence"/>
</dbReference>
<dbReference type="AlphaFoldDB" id="E0NUU3"/>
<dbReference type="PANTHER" id="PTHR43031:SF1">
    <property type="entry name" value="PYRIDINE NUCLEOTIDE-DISULPHIDE OXIDOREDUCTASE"/>
    <property type="match status" value="1"/>
</dbReference>
<dbReference type="InterPro" id="IPR050229">
    <property type="entry name" value="GlpE_sulfurtransferase"/>
</dbReference>
<dbReference type="eggNOG" id="COG0607">
    <property type="taxonomic scope" value="Bacteria"/>
</dbReference>
<dbReference type="STRING" id="862515.HMPREF0658_1948"/>
<gene>
    <name evidence="2" type="ORF">HMPREF0658_1948</name>
</gene>
<dbReference type="EMBL" id="AEEI01000054">
    <property type="protein sequence ID" value="EFM01098.1"/>
    <property type="molecule type" value="Genomic_DNA"/>
</dbReference>
<evidence type="ECO:0000259" key="1">
    <source>
        <dbReference type="PROSITE" id="PS50206"/>
    </source>
</evidence>
<dbReference type="RefSeq" id="WP_006950299.1">
    <property type="nucleotide sequence ID" value="NZ_BAJI01000024.1"/>
</dbReference>
<accession>E0NUU3</accession>
<dbReference type="BioCyc" id="PMAR862515-HMP:GMOO-1974-MONOMER"/>
<organism evidence="2 3">
    <name type="scientific">Hoylesella marshii DSM 16973 = JCM 13450</name>
    <dbReference type="NCBI Taxonomy" id="862515"/>
    <lineage>
        <taxon>Bacteria</taxon>
        <taxon>Pseudomonadati</taxon>
        <taxon>Bacteroidota</taxon>
        <taxon>Bacteroidia</taxon>
        <taxon>Bacteroidales</taxon>
        <taxon>Prevotellaceae</taxon>
        <taxon>Hoylesella</taxon>
    </lineage>
</organism>
<dbReference type="InterPro" id="IPR036873">
    <property type="entry name" value="Rhodanese-like_dom_sf"/>
</dbReference>
<dbReference type="HOGENOM" id="CLU_089574_1_6_10"/>
<evidence type="ECO:0000313" key="2">
    <source>
        <dbReference type="EMBL" id="EFM01098.1"/>
    </source>
</evidence>
<dbReference type="Pfam" id="PF00581">
    <property type="entry name" value="Rhodanese"/>
    <property type="match status" value="1"/>
</dbReference>
<name>E0NUU3_9BACT</name>
<reference evidence="2" key="1">
    <citation type="submission" date="2010-07" db="EMBL/GenBank/DDBJ databases">
        <authorList>
            <person name="Muzny D."/>
            <person name="Qin X."/>
            <person name="Deng J."/>
            <person name="Jiang H."/>
            <person name="Liu Y."/>
            <person name="Qu J."/>
            <person name="Song X.-Z."/>
            <person name="Zhang L."/>
            <person name="Thornton R."/>
            <person name="Coyle M."/>
            <person name="Francisco L."/>
            <person name="Jackson L."/>
            <person name="Javaid M."/>
            <person name="Korchina V."/>
            <person name="Kovar C."/>
            <person name="Mata R."/>
            <person name="Mathew T."/>
            <person name="Ngo R."/>
            <person name="Nguyen L."/>
            <person name="Nguyen N."/>
            <person name="Okwuonu G."/>
            <person name="Ongeri F."/>
            <person name="Pham C."/>
            <person name="Simmons D."/>
            <person name="Wilczek-Boney K."/>
            <person name="Hale W."/>
            <person name="Jakkamsetti A."/>
            <person name="Pham P."/>
            <person name="Ruth R."/>
            <person name="San Lucas F."/>
            <person name="Warren J."/>
            <person name="Zhang J."/>
            <person name="Zhao Z."/>
            <person name="Zhou C."/>
            <person name="Zhu D."/>
            <person name="Lee S."/>
            <person name="Bess C."/>
            <person name="Blankenburg K."/>
            <person name="Forbes L."/>
            <person name="Fu Q."/>
            <person name="Gubbala S."/>
            <person name="Hirani K."/>
            <person name="Jayaseelan J.C."/>
            <person name="Lara F."/>
            <person name="Munidasa M."/>
            <person name="Palculict T."/>
            <person name="Patil S."/>
            <person name="Pu L.-L."/>
            <person name="Saada N."/>
            <person name="Tang L."/>
            <person name="Weissenberger G."/>
            <person name="Zhu Y."/>
            <person name="Hemphill L."/>
            <person name="Shang Y."/>
            <person name="Youmans B."/>
            <person name="Ayvaz T."/>
            <person name="Ross M."/>
            <person name="Santibanez J."/>
            <person name="Aqrawi P."/>
            <person name="Gross S."/>
            <person name="Joshi V."/>
            <person name="Fowler G."/>
            <person name="Nazareth L."/>
            <person name="Reid J."/>
            <person name="Worley K."/>
            <person name="Petrosino J."/>
            <person name="Highlander S."/>
            <person name="Gibbs R."/>
        </authorList>
    </citation>
    <scope>NUCLEOTIDE SEQUENCE [LARGE SCALE GENOMIC DNA]</scope>
    <source>
        <strain evidence="2">DSM 16973</strain>
    </source>
</reference>
<comment type="caution">
    <text evidence="2">The sequence shown here is derived from an EMBL/GenBank/DDBJ whole genome shotgun (WGS) entry which is preliminary data.</text>
</comment>
<keyword evidence="3" id="KW-1185">Reference proteome</keyword>
<protein>
    <submittedName>
        <fullName evidence="2">Rhodanese-like protein</fullName>
    </submittedName>
</protein>
<dbReference type="CDD" id="cd00158">
    <property type="entry name" value="RHOD"/>
    <property type="match status" value="1"/>
</dbReference>
<evidence type="ECO:0000313" key="3">
    <source>
        <dbReference type="Proteomes" id="UP000004394"/>
    </source>
</evidence>
<dbReference type="PROSITE" id="PS50206">
    <property type="entry name" value="RHODANESE_3"/>
    <property type="match status" value="1"/>
</dbReference>
<dbReference type="SMART" id="SM00450">
    <property type="entry name" value="RHOD"/>
    <property type="match status" value="1"/>
</dbReference>
<proteinExistence type="predicted"/>
<feature type="domain" description="Rhodanese" evidence="1">
    <location>
        <begin position="38"/>
        <end position="128"/>
    </location>
</feature>
<sequence length="132" mass="14830">MFNPFKIILATLLGIPTFCCGQTAYEDADPDRFYQIGFTDSMQLIDVRTQAEYDEGHLPFAVLIDVTKPAFLSRAMQHLDTTRPVFVYCRSGKRSARAASLLAAKGFRVINLKGGILAWIRAQYPVIKDEPQ</sequence>